<dbReference type="Proteomes" id="UP000268093">
    <property type="component" value="Unassembled WGS sequence"/>
</dbReference>
<dbReference type="PANTHER" id="PTHR21107">
    <property type="entry name" value="CYTOCHROME C OXIDASE ASSEMBLY PROTEIN COX19"/>
    <property type="match status" value="1"/>
</dbReference>
<protein>
    <submittedName>
        <fullName evidence="1">Putative cytochrome c oxidase assembly protein Cox19</fullName>
    </submittedName>
</protein>
<comment type="caution">
    <text evidence="1">The sequence shown here is derived from an EMBL/GenBank/DDBJ whole genome shotgun (WGS) entry which is preliminary data.</text>
</comment>
<dbReference type="InterPro" id="IPR051383">
    <property type="entry name" value="COX19"/>
</dbReference>
<accession>A0A433D4Z4</accession>
<reference evidence="1 2" key="1">
    <citation type="journal article" date="2018" name="New Phytol.">
        <title>Phylogenomics of Endogonaceae and evolution of mycorrhizas within Mucoromycota.</title>
        <authorList>
            <person name="Chang Y."/>
            <person name="Desiro A."/>
            <person name="Na H."/>
            <person name="Sandor L."/>
            <person name="Lipzen A."/>
            <person name="Clum A."/>
            <person name="Barry K."/>
            <person name="Grigoriev I.V."/>
            <person name="Martin F.M."/>
            <person name="Stajich J.E."/>
            <person name="Smith M.E."/>
            <person name="Bonito G."/>
            <person name="Spatafora J.W."/>
        </authorList>
    </citation>
    <scope>NUCLEOTIDE SEQUENCE [LARGE SCALE GENOMIC DNA]</scope>
    <source>
        <strain evidence="1 2">GMNB39</strain>
    </source>
</reference>
<gene>
    <name evidence="1" type="ORF">BC936DRAFT_147648</name>
</gene>
<dbReference type="PROSITE" id="PS51808">
    <property type="entry name" value="CHCH"/>
    <property type="match status" value="1"/>
</dbReference>
<dbReference type="GO" id="GO:0005758">
    <property type="term" value="C:mitochondrial intermembrane space"/>
    <property type="evidence" value="ECO:0007669"/>
    <property type="project" value="TreeGrafter"/>
</dbReference>
<dbReference type="InterPro" id="IPR009069">
    <property type="entry name" value="Cys_alpha_HP_mot_SF"/>
</dbReference>
<organism evidence="1 2">
    <name type="scientific">Jimgerdemannia flammicorona</name>
    <dbReference type="NCBI Taxonomy" id="994334"/>
    <lineage>
        <taxon>Eukaryota</taxon>
        <taxon>Fungi</taxon>
        <taxon>Fungi incertae sedis</taxon>
        <taxon>Mucoromycota</taxon>
        <taxon>Mucoromycotina</taxon>
        <taxon>Endogonomycetes</taxon>
        <taxon>Endogonales</taxon>
        <taxon>Endogonaceae</taxon>
        <taxon>Jimgerdemannia</taxon>
    </lineage>
</organism>
<name>A0A433D4Z4_9FUNG</name>
<dbReference type="SUPFAM" id="SSF47072">
    <property type="entry name" value="Cysteine alpha-hairpin motif"/>
    <property type="match status" value="1"/>
</dbReference>
<evidence type="ECO:0000313" key="2">
    <source>
        <dbReference type="Proteomes" id="UP000268093"/>
    </source>
</evidence>
<proteinExistence type="predicted"/>
<dbReference type="EMBL" id="RBNI01006687">
    <property type="protein sequence ID" value="RUP45863.1"/>
    <property type="molecule type" value="Genomic_DNA"/>
</dbReference>
<sequence length="87" mass="9747">MSFGRPPNIESFSGDPPALGSFPLDHLGECTHFMKKFLQCLKDNKGDNGACRHMSKSYLLCRMDKGLMAPDDLRNLGFKDLEGERDP</sequence>
<keyword evidence="2" id="KW-1185">Reference proteome</keyword>
<dbReference type="Pfam" id="PF06747">
    <property type="entry name" value="CHCH"/>
    <property type="match status" value="1"/>
</dbReference>
<dbReference type="GO" id="GO:0033617">
    <property type="term" value="P:mitochondrial respiratory chain complex IV assembly"/>
    <property type="evidence" value="ECO:0007669"/>
    <property type="project" value="TreeGrafter"/>
</dbReference>
<dbReference type="InterPro" id="IPR010625">
    <property type="entry name" value="CHCH"/>
</dbReference>
<dbReference type="PANTHER" id="PTHR21107:SF2">
    <property type="entry name" value="CYTOCHROME C OXIDASE ASSEMBLY PROTEIN COX19"/>
    <property type="match status" value="1"/>
</dbReference>
<dbReference type="OrthoDB" id="268594at2759"/>
<evidence type="ECO:0000313" key="1">
    <source>
        <dbReference type="EMBL" id="RUP45863.1"/>
    </source>
</evidence>